<name>A0A429Z894_9ENTE</name>
<dbReference type="Proteomes" id="UP000277864">
    <property type="component" value="Unassembled WGS sequence"/>
</dbReference>
<proteinExistence type="predicted"/>
<accession>A0A429Z894</accession>
<feature type="domain" description="Mga helix-turn-helix" evidence="1">
    <location>
        <begin position="88"/>
        <end position="170"/>
    </location>
</feature>
<sequence>MKQLVMSKKDKTKLDMFKDILFSGQEGMFVQTLKKDYDLSQSTLDRYLREIQQDLQVTFDNVRLILSTTSGSYLILKDIHYSDGYIVETLSFHYMKHNSFFVVLQALIQDVYHSVEELARDLNLSSSNIYKQVRLLNELAAPFNISVDLSVNGSNFKGSELGIRYFFYYVYWRLYQTNRPLPFNQEQFQDLSDITHLKEVCLGKGSALSSSQIVKLRILQTVTLYKVIYRHKNICLEDEFYQDIVFLKNPNISIFDSVSHIYTEKELEMEKCFFCFATQGLIYDITPFDWKKQVVERYRQSELEIARQVEKLLEEFVDVFQFNYTEEGYYTSYYLLLIYLLYVKHVHIDAYGAEGNMSRPFDVKDFGSLKSQLAIERFVSYSIKQICPQKEFVWTEVLIQRLSHLFYTIYTINKAVDPVTILVQFTENNYLGEMIKANLANYFNDKLLVFVSDPAQADLVISDVYEPNASTQYHFYLDDIYDGEQSKKMFYFVSEYLYHYSFFRKFHEEKRERTSE</sequence>
<dbReference type="InterPro" id="IPR007737">
    <property type="entry name" value="Mga_HTH"/>
</dbReference>
<reference evidence="2 3" key="1">
    <citation type="submission" date="2018-03" db="EMBL/GenBank/DDBJ databases">
        <authorList>
            <person name="Gulvik C.A."/>
        </authorList>
    </citation>
    <scope>NUCLEOTIDE SEQUENCE [LARGE SCALE GENOMIC DNA]</scope>
    <source>
        <strain evidence="2 3">JCM 31581</strain>
    </source>
</reference>
<dbReference type="OrthoDB" id="2172547at2"/>
<organism evidence="2 3">
    <name type="scientific">Vagococcus humatus</name>
    <dbReference type="NCBI Taxonomy" id="1889241"/>
    <lineage>
        <taxon>Bacteria</taxon>
        <taxon>Bacillati</taxon>
        <taxon>Bacillota</taxon>
        <taxon>Bacilli</taxon>
        <taxon>Lactobacillales</taxon>
        <taxon>Enterococcaceae</taxon>
        <taxon>Vagococcus</taxon>
    </lineage>
</organism>
<dbReference type="RefSeq" id="WP_125942467.1">
    <property type="nucleotide sequence ID" value="NZ_PXZH01000001.1"/>
</dbReference>
<keyword evidence="3" id="KW-1185">Reference proteome</keyword>
<gene>
    <name evidence="2" type="ORF">C7P63_01895</name>
</gene>
<dbReference type="Pfam" id="PF05043">
    <property type="entry name" value="Mga"/>
    <property type="match status" value="1"/>
</dbReference>
<evidence type="ECO:0000313" key="2">
    <source>
        <dbReference type="EMBL" id="RST89855.1"/>
    </source>
</evidence>
<evidence type="ECO:0000259" key="1">
    <source>
        <dbReference type="Pfam" id="PF05043"/>
    </source>
</evidence>
<dbReference type="AlphaFoldDB" id="A0A429Z894"/>
<protein>
    <recommendedName>
        <fullName evidence="1">Mga helix-turn-helix domain-containing protein</fullName>
    </recommendedName>
</protein>
<comment type="caution">
    <text evidence="2">The sequence shown here is derived from an EMBL/GenBank/DDBJ whole genome shotgun (WGS) entry which is preliminary data.</text>
</comment>
<dbReference type="EMBL" id="PXZH01000001">
    <property type="protein sequence ID" value="RST89855.1"/>
    <property type="molecule type" value="Genomic_DNA"/>
</dbReference>
<evidence type="ECO:0000313" key="3">
    <source>
        <dbReference type="Proteomes" id="UP000277864"/>
    </source>
</evidence>